<feature type="region of interest" description="Disordered" evidence="2">
    <location>
        <begin position="394"/>
        <end position="414"/>
    </location>
</feature>
<protein>
    <submittedName>
        <fullName evidence="3">Uncharacterized protein</fullName>
    </submittedName>
</protein>
<dbReference type="Gene3D" id="3.40.50.300">
    <property type="entry name" value="P-loop containing nucleotide triphosphate hydrolases"/>
    <property type="match status" value="1"/>
</dbReference>
<sequence>MSTITLKSLSLVNFKGVRELYLDFTQQVTVISGENGTGKTTIFDAFHWLLFGKDSTGRSDSNFNIKTIDPITKKPILHLEHSVTAVLLVDGREVKIQRCYCEKWSRATANTEERLINHFTEFYINDVKMGTKREFDSEIAEIIPEDVFKLVTNPYYFVSLKPEYQKAILLEMVGTVSDEEVAGTNEAFVKLLAELNGRSLAAYAKEVAAKKRACNDELKIIPSQIDTANRLRPQPENWEELESQKADKEKRLQAVDDQISDRSKATEAEYKRKSDIQQQIGQKRMELNKAENEIRTTALSGINQAKMDLQKLQFDLSNAQAARSNLVKKLQAKEDQITQMVSTIAEMKTEYIRIFKEVMPLIPNGTFVCPTCNRPLEAADIEAKKAELEANFNSNKSQRLKANEEKGKKLTDEQNQLQKEADEIRNAISKTDANIKAVSAQVEAKKASIPEAPNVDAMIQNDTVCQALRNEISELENQLTMNAQTVDVSDLSKEKVQLQGEIRELERSLLKRDAIERADKEINDLEEKRIANNQALADLEGWELIALEFQKAKDAKLQEKIDSLFTYVSFSFIKEQLNGNENVTCICTVNGTPYPDVNAAGKLNAGLDIINAVCKHKGVSAPIFIDNRESVNQIIPTISQVINLCVSLDAKITIR</sequence>
<keyword evidence="4" id="KW-1185">Reference proteome</keyword>
<reference evidence="4" key="1">
    <citation type="submission" date="2018-02" db="EMBL/GenBank/DDBJ databases">
        <authorList>
            <person name="Clavel T."/>
            <person name="Strowig T."/>
        </authorList>
    </citation>
    <scope>NUCLEOTIDE SEQUENCE [LARGE SCALE GENOMIC DNA]</scope>
    <source>
        <strain evidence="4">DSM 103720</strain>
    </source>
</reference>
<evidence type="ECO:0000313" key="3">
    <source>
        <dbReference type="EMBL" id="PWB01682.1"/>
    </source>
</evidence>
<dbReference type="Proteomes" id="UP000244905">
    <property type="component" value="Unassembled WGS sequence"/>
</dbReference>
<dbReference type="SUPFAM" id="SSF52540">
    <property type="entry name" value="P-loop containing nucleoside triphosphate hydrolases"/>
    <property type="match status" value="1"/>
</dbReference>
<evidence type="ECO:0000256" key="1">
    <source>
        <dbReference type="SAM" id="Coils"/>
    </source>
</evidence>
<dbReference type="GO" id="GO:0016887">
    <property type="term" value="F:ATP hydrolysis activity"/>
    <property type="evidence" value="ECO:0007669"/>
    <property type="project" value="InterPro"/>
</dbReference>
<name>A0A2V1IJ11_9BACT</name>
<dbReference type="PANTHER" id="PTHR32114">
    <property type="entry name" value="ABC TRANSPORTER ABCH.3"/>
    <property type="match status" value="1"/>
</dbReference>
<evidence type="ECO:0000256" key="2">
    <source>
        <dbReference type="SAM" id="MobiDB-lite"/>
    </source>
</evidence>
<dbReference type="SUPFAM" id="SSF75712">
    <property type="entry name" value="Rad50 coiled-coil Zn hook"/>
    <property type="match status" value="1"/>
</dbReference>
<dbReference type="EMBL" id="PUEC01000019">
    <property type="protein sequence ID" value="PWB01682.1"/>
    <property type="molecule type" value="Genomic_DNA"/>
</dbReference>
<organism evidence="3 4">
    <name type="scientific">Duncaniella muris</name>
    <dbReference type="NCBI Taxonomy" id="2094150"/>
    <lineage>
        <taxon>Bacteria</taxon>
        <taxon>Pseudomonadati</taxon>
        <taxon>Bacteroidota</taxon>
        <taxon>Bacteroidia</taxon>
        <taxon>Bacteroidales</taxon>
        <taxon>Muribaculaceae</taxon>
        <taxon>Duncaniella</taxon>
    </lineage>
</organism>
<dbReference type="Gene3D" id="1.10.287.510">
    <property type="entry name" value="Helix hairpin bin"/>
    <property type="match status" value="1"/>
</dbReference>
<dbReference type="AlphaFoldDB" id="A0A2V1IJ11"/>
<keyword evidence="1" id="KW-0175">Coiled coil</keyword>
<comment type="caution">
    <text evidence="3">The sequence shown here is derived from an EMBL/GenBank/DDBJ whole genome shotgun (WGS) entry which is preliminary data.</text>
</comment>
<dbReference type="RefSeq" id="WP_107032616.1">
    <property type="nucleotide sequence ID" value="NZ_PUEC01000019.1"/>
</dbReference>
<dbReference type="GO" id="GO:0006302">
    <property type="term" value="P:double-strand break repair"/>
    <property type="evidence" value="ECO:0007669"/>
    <property type="project" value="InterPro"/>
</dbReference>
<dbReference type="Pfam" id="PF13555">
    <property type="entry name" value="AAA_29"/>
    <property type="match status" value="1"/>
</dbReference>
<feature type="compositionally biased region" description="Basic and acidic residues" evidence="2">
    <location>
        <begin position="401"/>
        <end position="412"/>
    </location>
</feature>
<proteinExistence type="predicted"/>
<dbReference type="InterPro" id="IPR027417">
    <property type="entry name" value="P-loop_NTPase"/>
</dbReference>
<feature type="coiled-coil region" evidence="1">
    <location>
        <begin position="238"/>
        <end position="350"/>
    </location>
</feature>
<dbReference type="PANTHER" id="PTHR32114:SF2">
    <property type="entry name" value="ABC TRANSPORTER ABCH.3"/>
    <property type="match status" value="1"/>
</dbReference>
<dbReference type="GeneID" id="82526482"/>
<gene>
    <name evidence="3" type="ORF">C5O23_09025</name>
</gene>
<evidence type="ECO:0000313" key="4">
    <source>
        <dbReference type="Proteomes" id="UP000244905"/>
    </source>
</evidence>
<accession>A0A2V1IJ11</accession>
<feature type="coiled-coil region" evidence="1">
    <location>
        <begin position="458"/>
        <end position="535"/>
    </location>
</feature>